<name>A0ABR1G494_AURAN</name>
<proteinExistence type="predicted"/>
<comment type="caution">
    <text evidence="1">The sequence shown here is derived from an EMBL/GenBank/DDBJ whole genome shotgun (WGS) entry which is preliminary data.</text>
</comment>
<accession>A0ABR1G494</accession>
<gene>
    <name evidence="1" type="ORF">SO694_00087140</name>
</gene>
<protein>
    <submittedName>
        <fullName evidence="1">Uncharacterized protein</fullName>
    </submittedName>
</protein>
<dbReference type="Gene3D" id="1.20.5.340">
    <property type="match status" value="1"/>
</dbReference>
<evidence type="ECO:0000313" key="1">
    <source>
        <dbReference type="EMBL" id="KAK7248075.1"/>
    </source>
</evidence>
<dbReference type="KEGG" id="aaf:AURANDRAFT_60736"/>
<keyword evidence="2" id="KW-1185">Reference proteome</keyword>
<evidence type="ECO:0000313" key="2">
    <source>
        <dbReference type="Proteomes" id="UP001363151"/>
    </source>
</evidence>
<dbReference type="EMBL" id="JBBJCI010000121">
    <property type="protein sequence ID" value="KAK7248075.1"/>
    <property type="molecule type" value="Genomic_DNA"/>
</dbReference>
<reference evidence="1 2" key="1">
    <citation type="submission" date="2024-03" db="EMBL/GenBank/DDBJ databases">
        <title>Aureococcus anophagefferens CCMP1851 and Kratosvirus quantuckense: Draft genome of a second virus-susceptible host strain in the model system.</title>
        <authorList>
            <person name="Chase E."/>
            <person name="Truchon A.R."/>
            <person name="Schepens W."/>
            <person name="Wilhelm S.W."/>
        </authorList>
    </citation>
    <scope>NUCLEOTIDE SEQUENCE [LARGE SCALE GENOMIC DNA]</scope>
    <source>
        <strain evidence="1 2">CCMP1851</strain>
    </source>
</reference>
<dbReference type="Proteomes" id="UP001363151">
    <property type="component" value="Unassembled WGS sequence"/>
</dbReference>
<organism evidence="1 2">
    <name type="scientific">Aureococcus anophagefferens</name>
    <name type="common">Harmful bloom alga</name>
    <dbReference type="NCBI Taxonomy" id="44056"/>
    <lineage>
        <taxon>Eukaryota</taxon>
        <taxon>Sar</taxon>
        <taxon>Stramenopiles</taxon>
        <taxon>Ochrophyta</taxon>
        <taxon>Pelagophyceae</taxon>
        <taxon>Pelagomonadales</taxon>
        <taxon>Pelagomonadaceae</taxon>
        <taxon>Aureococcus</taxon>
    </lineage>
</organism>
<sequence length="111" mass="12108">MSEWLDPVESTRDLIAALEKDRGACEAEIVDLAAEREAVLRAMGEAASRLELQETKIDALQGQDAALREAVDEMDQSMEKVRQVSATFQETAGRFRHIKTTAAAAAAFAGR</sequence>
<dbReference type="SUPFAM" id="SSF90257">
    <property type="entry name" value="Myosin rod fragments"/>
    <property type="match status" value="1"/>
</dbReference>